<evidence type="ECO:0000259" key="9">
    <source>
        <dbReference type="Pfam" id="PF09240"/>
    </source>
</evidence>
<feature type="transmembrane region" description="Helical" evidence="8">
    <location>
        <begin position="359"/>
        <end position="380"/>
    </location>
</feature>
<dbReference type="Gene3D" id="2.60.40.10">
    <property type="entry name" value="Immunoglobulins"/>
    <property type="match status" value="3"/>
</dbReference>
<keyword evidence="7" id="KW-0325">Glycoprotein</keyword>
<evidence type="ECO:0000256" key="2">
    <source>
        <dbReference type="ARBA" id="ARBA00022692"/>
    </source>
</evidence>
<evidence type="ECO:0000313" key="13">
    <source>
        <dbReference type="RefSeq" id="XP_041445297.1"/>
    </source>
</evidence>
<dbReference type="InterPro" id="IPR036116">
    <property type="entry name" value="FN3_sf"/>
</dbReference>
<gene>
    <name evidence="11 12 13" type="primary">il5ra.L</name>
    <name evidence="11 12 13" type="synonym">il5ra</name>
</gene>
<dbReference type="GeneID" id="447644"/>
<dbReference type="GO" id="GO:0009897">
    <property type="term" value="C:external side of plasma membrane"/>
    <property type="evidence" value="ECO:0007669"/>
    <property type="project" value="TreeGrafter"/>
</dbReference>
<dbReference type="RefSeq" id="XP_041445297.1">
    <property type="nucleotide sequence ID" value="XM_041589363.1"/>
</dbReference>
<keyword evidence="3" id="KW-0732">Signal</keyword>
<dbReference type="RefSeq" id="XP_041445295.1">
    <property type="nucleotide sequence ID" value="XM_041589361.1"/>
</dbReference>
<reference evidence="11 12" key="1">
    <citation type="submission" date="2025-04" db="UniProtKB">
        <authorList>
            <consortium name="RefSeq"/>
        </authorList>
    </citation>
    <scope>IDENTIFICATION</scope>
    <source>
        <strain evidence="11 12">J_2021</strain>
        <tissue evidence="11 12">Erythrocytes</tissue>
    </source>
</reference>
<evidence type="ECO:0000256" key="7">
    <source>
        <dbReference type="ARBA" id="ARBA00023180"/>
    </source>
</evidence>
<dbReference type="SUPFAM" id="SSF49265">
    <property type="entry name" value="Fibronectin type III"/>
    <property type="match status" value="2"/>
</dbReference>
<organism evidence="10 13">
    <name type="scientific">Xenopus laevis</name>
    <name type="common">African clawed frog</name>
    <dbReference type="NCBI Taxonomy" id="8355"/>
    <lineage>
        <taxon>Eukaryota</taxon>
        <taxon>Metazoa</taxon>
        <taxon>Chordata</taxon>
        <taxon>Craniata</taxon>
        <taxon>Vertebrata</taxon>
        <taxon>Euteleostomi</taxon>
        <taxon>Amphibia</taxon>
        <taxon>Batrachia</taxon>
        <taxon>Anura</taxon>
        <taxon>Pipoidea</taxon>
        <taxon>Pipidae</taxon>
        <taxon>Xenopodinae</taxon>
        <taxon>Xenopus</taxon>
        <taxon>Xenopus</taxon>
    </lineage>
</organism>
<evidence type="ECO:0000313" key="10">
    <source>
        <dbReference type="Proteomes" id="UP000186698"/>
    </source>
</evidence>
<evidence type="ECO:0000256" key="4">
    <source>
        <dbReference type="ARBA" id="ARBA00022989"/>
    </source>
</evidence>
<dbReference type="InterPro" id="IPR015321">
    <property type="entry name" value="TypeI_recpt_CBD"/>
</dbReference>
<keyword evidence="2 8" id="KW-0812">Transmembrane</keyword>
<dbReference type="CTD" id="447644"/>
<evidence type="ECO:0000256" key="8">
    <source>
        <dbReference type="SAM" id="Phobius"/>
    </source>
</evidence>
<sequence length="435" mass="49584">MHTARHIISTVPVECNLSGSFVTDELKNLHVAESGQSMSYHDNPSTDSKPDHIQAPEEFRICVPNLGKVVLSWRPNVEPIAANRHIKYEVTVKTPETEEDMFYTTRTTATRLLAVHRGLHATVKALLMEGDSIVSQSEQVYQKLPPFSGAEGTAVTDLACHIKTDEFLKTSLTCSWTAGINAPVDIQYYLYYSYKDTSKKCFDKSQGEISIGCQFPLQQFSTDLSGRFLVHVNGSSKSLKIQGIQHVYMAEHLEIINPPRNVSLSEREGIQILSWDKPYALFPHYFVYEVIIWNLKTGTNKTQIVKKTELENGPLQPPWKNHMIKVRAIRKTILTDKQLYSNWTEPLHIENTFEDKINIYIIAGFASLTVTALVLIYMCLKFHLFKKIFPPIPKPKEALKELFLTPQKMDVVIAQYGPEVISFIEEMRDSENLYK</sequence>
<dbReference type="PROSITE" id="PS01356">
    <property type="entry name" value="HEMATOPO_REC_S_F2"/>
    <property type="match status" value="1"/>
</dbReference>
<dbReference type="PANTHER" id="PTHR23037">
    <property type="entry name" value="CYTOKINE RECEPTOR"/>
    <property type="match status" value="1"/>
</dbReference>
<feature type="domain" description="Type I cytokine receptor cytokine-binding" evidence="9">
    <location>
        <begin position="157"/>
        <end position="243"/>
    </location>
</feature>
<evidence type="ECO:0000313" key="11">
    <source>
        <dbReference type="RefSeq" id="XP_041445295.1"/>
    </source>
</evidence>
<dbReference type="InterPro" id="IPR013783">
    <property type="entry name" value="Ig-like_fold"/>
</dbReference>
<keyword evidence="10" id="KW-1185">Reference proteome</keyword>
<dbReference type="PANTHER" id="PTHR23037:SF46">
    <property type="entry name" value="INTERLEUKIN 5 RECEPTOR SUBUNIT ALPHA"/>
    <property type="match status" value="1"/>
</dbReference>
<dbReference type="GO" id="GO:0004896">
    <property type="term" value="F:cytokine receptor activity"/>
    <property type="evidence" value="ECO:0007669"/>
    <property type="project" value="InterPro"/>
</dbReference>
<comment type="subcellular location">
    <subcellularLocation>
        <location evidence="1">Membrane</location>
        <topology evidence="1">Single-pass type I membrane protein</topology>
    </subcellularLocation>
</comment>
<protein>
    <submittedName>
        <fullName evidence="11 12">Interleukin 5 receptor subunit alpha L homeolog isoform X1</fullName>
    </submittedName>
</protein>
<evidence type="ECO:0000313" key="12">
    <source>
        <dbReference type="RefSeq" id="XP_041445296.1"/>
    </source>
</evidence>
<accession>A0A8J1MU67</accession>
<proteinExistence type="predicted"/>
<dbReference type="OrthoDB" id="9890439at2759"/>
<dbReference type="InterPro" id="IPR003532">
    <property type="entry name" value="Short_hematopoietin_rcpt_2_CS"/>
</dbReference>
<evidence type="ECO:0000256" key="1">
    <source>
        <dbReference type="ARBA" id="ARBA00004479"/>
    </source>
</evidence>
<keyword evidence="4 8" id="KW-1133">Transmembrane helix</keyword>
<dbReference type="RefSeq" id="XP_041445296.1">
    <property type="nucleotide sequence ID" value="XM_041589362.1"/>
</dbReference>
<dbReference type="Proteomes" id="UP000186698">
    <property type="component" value="Chromosome 4L"/>
</dbReference>
<dbReference type="Pfam" id="PF09240">
    <property type="entry name" value="IL6Ra-bind"/>
    <property type="match status" value="1"/>
</dbReference>
<evidence type="ECO:0000256" key="3">
    <source>
        <dbReference type="ARBA" id="ARBA00022729"/>
    </source>
</evidence>
<evidence type="ECO:0000256" key="5">
    <source>
        <dbReference type="ARBA" id="ARBA00023136"/>
    </source>
</evidence>
<keyword evidence="5 8" id="KW-0472">Membrane</keyword>
<name>A0A8J1MU67_XENLA</name>
<dbReference type="AlphaFoldDB" id="A0A8J1MU67"/>
<keyword evidence="6 11" id="KW-0675">Receptor</keyword>
<evidence type="ECO:0000256" key="6">
    <source>
        <dbReference type="ARBA" id="ARBA00023170"/>
    </source>
</evidence>